<evidence type="ECO:0000313" key="3">
    <source>
        <dbReference type="Proteomes" id="UP000185596"/>
    </source>
</evidence>
<feature type="transmembrane region" description="Helical" evidence="1">
    <location>
        <begin position="364"/>
        <end position="388"/>
    </location>
</feature>
<reference evidence="2 3" key="1">
    <citation type="submission" date="2016-12" db="EMBL/GenBank/DDBJ databases">
        <title>The draft genome sequence of Actinophytocola sp. 11-183.</title>
        <authorList>
            <person name="Wang W."/>
            <person name="Yuan L."/>
        </authorList>
    </citation>
    <scope>NUCLEOTIDE SEQUENCE [LARGE SCALE GENOMIC DNA]</scope>
    <source>
        <strain evidence="2 3">11-183</strain>
    </source>
</reference>
<gene>
    <name evidence="2" type="ORF">BU204_15760</name>
</gene>
<organism evidence="2 3">
    <name type="scientific">Actinophytocola xanthii</name>
    <dbReference type="NCBI Taxonomy" id="1912961"/>
    <lineage>
        <taxon>Bacteria</taxon>
        <taxon>Bacillati</taxon>
        <taxon>Actinomycetota</taxon>
        <taxon>Actinomycetes</taxon>
        <taxon>Pseudonocardiales</taxon>
        <taxon>Pseudonocardiaceae</taxon>
    </lineage>
</organism>
<dbReference type="RefSeq" id="WP_075126429.1">
    <property type="nucleotide sequence ID" value="NZ_MSIE01000027.1"/>
</dbReference>
<feature type="transmembrane region" description="Helical" evidence="1">
    <location>
        <begin position="18"/>
        <end position="38"/>
    </location>
</feature>
<evidence type="ECO:0000313" key="2">
    <source>
        <dbReference type="EMBL" id="OLF16654.1"/>
    </source>
</evidence>
<feature type="transmembrane region" description="Helical" evidence="1">
    <location>
        <begin position="317"/>
        <end position="344"/>
    </location>
</feature>
<dbReference type="EMBL" id="MSIE01000027">
    <property type="protein sequence ID" value="OLF16654.1"/>
    <property type="molecule type" value="Genomic_DNA"/>
</dbReference>
<proteinExistence type="predicted"/>
<feature type="transmembrane region" description="Helical" evidence="1">
    <location>
        <begin position="276"/>
        <end position="296"/>
    </location>
</feature>
<protein>
    <recommendedName>
        <fullName evidence="4">ABC transporter permease</fullName>
    </recommendedName>
</protein>
<keyword evidence="1" id="KW-0472">Membrane</keyword>
<keyword evidence="1" id="KW-0812">Transmembrane</keyword>
<feature type="transmembrane region" description="Helical" evidence="1">
    <location>
        <begin position="459"/>
        <end position="479"/>
    </location>
</feature>
<feature type="transmembrane region" description="Helical" evidence="1">
    <location>
        <begin position="395"/>
        <end position="414"/>
    </location>
</feature>
<dbReference type="Gene3D" id="2.60.120.200">
    <property type="match status" value="1"/>
</dbReference>
<name>A0A1Q8CQL6_9PSEU</name>
<sequence>MTNSIRAEWTKFRTVRGWVIGLLTAIPLTVLIGLLGPLGSSFDCAGPNGAQCRGNTPPIGPDGTPVFDTFYFVHRTLTGDGSVTARVGALRDAEPWAKAGLLLKEGTTSGSRYAAVLLTGGHGVRMQYDFTEDIAGPSPDEDRQWLRLTREGTTLTGETSSDGRRWSTVGTVRLDFGERVELGMFVSSPQHLETSNTFGGRLDRGAPTVATTSFDQVRTTGAAAEDWRGTAVGIDPAREHEVGFTDDGGDLTITGTGDIAPIPASAGSLGKTAENALVGAFAGLVAVLVVAALFATSEYRRGIIRTSFTANPRRGQLLAAKAVVVGGLSFVVGAVSSALALPLVERAELAEGFFQHPTTWLTELRLVLGTGLLFAVAAVLAVALGMFLRRGALTVTAVVVGVVLPYLLAVASVLPTGPAEVLVTVTPAAAFAIQQSVEEYPQVAASYTPADGYFPLSPTGGLVVLCGYAAVAVVLAAIATRRRDA</sequence>
<dbReference type="STRING" id="1912961.BU204_15760"/>
<comment type="caution">
    <text evidence="2">The sequence shown here is derived from an EMBL/GenBank/DDBJ whole genome shotgun (WGS) entry which is preliminary data.</text>
</comment>
<evidence type="ECO:0000256" key="1">
    <source>
        <dbReference type="SAM" id="Phobius"/>
    </source>
</evidence>
<accession>A0A1Q8CQL6</accession>
<dbReference type="AlphaFoldDB" id="A0A1Q8CQL6"/>
<dbReference type="Proteomes" id="UP000185596">
    <property type="component" value="Unassembled WGS sequence"/>
</dbReference>
<keyword evidence="1" id="KW-1133">Transmembrane helix</keyword>
<evidence type="ECO:0008006" key="4">
    <source>
        <dbReference type="Google" id="ProtNLM"/>
    </source>
</evidence>
<keyword evidence="3" id="KW-1185">Reference proteome</keyword>
<dbReference type="OrthoDB" id="185815at2"/>